<comment type="caution">
    <text evidence="1">The sequence shown here is derived from an EMBL/GenBank/DDBJ whole genome shotgun (WGS) entry which is preliminary data.</text>
</comment>
<proteinExistence type="predicted"/>
<reference evidence="1" key="1">
    <citation type="journal article" date="2020" name="bioRxiv">
        <title>Chromosome-level reference genome of the European wasp spider Argiope bruennichi: a resource for studies on range expansion and evolutionary adaptation.</title>
        <authorList>
            <person name="Sheffer M.M."/>
            <person name="Hoppe A."/>
            <person name="Krehenwinkel H."/>
            <person name="Uhl G."/>
            <person name="Kuss A.W."/>
            <person name="Jensen L."/>
            <person name="Jensen C."/>
            <person name="Gillespie R.G."/>
            <person name="Hoff K.J."/>
            <person name="Prost S."/>
        </authorList>
    </citation>
    <scope>NUCLEOTIDE SEQUENCE</scope>
</reference>
<dbReference type="Proteomes" id="UP000807504">
    <property type="component" value="Unassembled WGS sequence"/>
</dbReference>
<gene>
    <name evidence="1" type="ORF">HNY73_001756</name>
</gene>
<protein>
    <submittedName>
        <fullName evidence="1">Uncharacterized protein</fullName>
    </submittedName>
</protein>
<accession>A0A8T0FRJ0</accession>
<evidence type="ECO:0000313" key="2">
    <source>
        <dbReference type="Proteomes" id="UP000807504"/>
    </source>
</evidence>
<reference evidence="1" key="2">
    <citation type="submission" date="2020-06" db="EMBL/GenBank/DDBJ databases">
        <authorList>
            <person name="Sheffer M."/>
        </authorList>
    </citation>
    <scope>NUCLEOTIDE SEQUENCE</scope>
</reference>
<sequence>MTDCFESSAKICKNEGQKAIKDLVTVVKELCDVNSQTHKDFQNYGTCLQKPAFKLKFTLNCLAEYNEEMQNLGEPDESNMEEYSKKIRTRRKKGRERQWRRIELILRPMCDPWVEFIRSRGRRGEAEVRHDWVARVITVTQEFPLQSLDDVQQTVNFILIKLCKNNCVAVRKPRIYTPHDTIVDNGTRPPCSCGKPPTCT</sequence>
<name>A0A8T0FRJ0_ARGBR</name>
<evidence type="ECO:0000313" key="1">
    <source>
        <dbReference type="EMBL" id="KAF8793711.1"/>
    </source>
</evidence>
<dbReference type="EMBL" id="JABXBU010000002">
    <property type="protein sequence ID" value="KAF8793711.1"/>
    <property type="molecule type" value="Genomic_DNA"/>
</dbReference>
<keyword evidence="2" id="KW-1185">Reference proteome</keyword>
<organism evidence="1 2">
    <name type="scientific">Argiope bruennichi</name>
    <name type="common">Wasp spider</name>
    <name type="synonym">Aranea bruennichi</name>
    <dbReference type="NCBI Taxonomy" id="94029"/>
    <lineage>
        <taxon>Eukaryota</taxon>
        <taxon>Metazoa</taxon>
        <taxon>Ecdysozoa</taxon>
        <taxon>Arthropoda</taxon>
        <taxon>Chelicerata</taxon>
        <taxon>Arachnida</taxon>
        <taxon>Araneae</taxon>
        <taxon>Araneomorphae</taxon>
        <taxon>Entelegynae</taxon>
        <taxon>Araneoidea</taxon>
        <taxon>Araneidae</taxon>
        <taxon>Argiope</taxon>
    </lineage>
</organism>
<dbReference type="AlphaFoldDB" id="A0A8T0FRJ0"/>